<keyword evidence="3" id="KW-1185">Reference proteome</keyword>
<feature type="compositionally biased region" description="Basic residues" evidence="1">
    <location>
        <begin position="20"/>
        <end position="31"/>
    </location>
</feature>
<accession>A0AA35KX44</accession>
<evidence type="ECO:0000313" key="3">
    <source>
        <dbReference type="Proteomes" id="UP001178461"/>
    </source>
</evidence>
<gene>
    <name evidence="2" type="ORF">PODLI_1B011772</name>
</gene>
<name>A0AA35KX44_9SAUR</name>
<dbReference type="EMBL" id="OX395135">
    <property type="protein sequence ID" value="CAI5785158.1"/>
    <property type="molecule type" value="Genomic_DNA"/>
</dbReference>
<evidence type="ECO:0000256" key="1">
    <source>
        <dbReference type="SAM" id="MobiDB-lite"/>
    </source>
</evidence>
<evidence type="ECO:0000313" key="2">
    <source>
        <dbReference type="EMBL" id="CAI5785158.1"/>
    </source>
</evidence>
<proteinExistence type="predicted"/>
<reference evidence="2" key="1">
    <citation type="submission" date="2022-12" db="EMBL/GenBank/DDBJ databases">
        <authorList>
            <person name="Alioto T."/>
            <person name="Alioto T."/>
            <person name="Gomez Garrido J."/>
        </authorList>
    </citation>
    <scope>NUCLEOTIDE SEQUENCE</scope>
</reference>
<protein>
    <submittedName>
        <fullName evidence="2">Uncharacterized protein</fullName>
    </submittedName>
</protein>
<feature type="compositionally biased region" description="Basic and acidic residues" evidence="1">
    <location>
        <begin position="1"/>
        <end position="19"/>
    </location>
</feature>
<organism evidence="2 3">
    <name type="scientific">Podarcis lilfordi</name>
    <name type="common">Lilford's wall lizard</name>
    <dbReference type="NCBI Taxonomy" id="74358"/>
    <lineage>
        <taxon>Eukaryota</taxon>
        <taxon>Metazoa</taxon>
        <taxon>Chordata</taxon>
        <taxon>Craniata</taxon>
        <taxon>Vertebrata</taxon>
        <taxon>Euteleostomi</taxon>
        <taxon>Lepidosauria</taxon>
        <taxon>Squamata</taxon>
        <taxon>Bifurcata</taxon>
        <taxon>Unidentata</taxon>
        <taxon>Episquamata</taxon>
        <taxon>Laterata</taxon>
        <taxon>Lacertibaenia</taxon>
        <taxon>Lacertidae</taxon>
        <taxon>Podarcis</taxon>
    </lineage>
</organism>
<dbReference type="AlphaFoldDB" id="A0AA35KX44"/>
<dbReference type="Proteomes" id="UP001178461">
    <property type="component" value="Chromosome 10"/>
</dbReference>
<feature type="region of interest" description="Disordered" evidence="1">
    <location>
        <begin position="1"/>
        <end position="32"/>
    </location>
</feature>
<sequence>MSDQRQKREQTGSRRLERRAAKRQRSGRLLKKPGSLPLLLRPVFLSTGLLEPKEVQSKDVSDCLGSSRGRRNLREWWGGRDLQSLQLPHWGKISWEELLCLQDLSSLCFFE</sequence>